<evidence type="ECO:0000256" key="2">
    <source>
        <dbReference type="ARBA" id="ARBA00022723"/>
    </source>
</evidence>
<dbReference type="AlphaFoldDB" id="W1PPX1"/>
<dbReference type="Gramene" id="ERN12087">
    <property type="protein sequence ID" value="ERN12087"/>
    <property type="gene ID" value="AMTR_s00035p00231000"/>
</dbReference>
<keyword evidence="2 6" id="KW-0479">Metal-binding</keyword>
<evidence type="ECO:0000256" key="6">
    <source>
        <dbReference type="RuleBase" id="RU367018"/>
    </source>
</evidence>
<evidence type="ECO:0000259" key="7">
    <source>
        <dbReference type="PROSITE" id="PS50966"/>
    </source>
</evidence>
<evidence type="ECO:0000256" key="4">
    <source>
        <dbReference type="ARBA" id="ARBA00022833"/>
    </source>
</evidence>
<dbReference type="GO" id="GO:0005634">
    <property type="term" value="C:nucleus"/>
    <property type="evidence" value="ECO:0007669"/>
    <property type="project" value="UniProtKB-SubCell"/>
</dbReference>
<dbReference type="PANTHER" id="PTHR31669:SF184">
    <property type="entry name" value="PROTEIN FAR1-RELATED SEQUENCE 11"/>
    <property type="match status" value="1"/>
</dbReference>
<dbReference type="STRING" id="13333.W1PPX1"/>
<comment type="similarity">
    <text evidence="1 6">Belongs to the FHY3/FAR1 family.</text>
</comment>
<evidence type="ECO:0000256" key="1">
    <source>
        <dbReference type="ARBA" id="ARBA00005889"/>
    </source>
</evidence>
<dbReference type="Pfam" id="PF04434">
    <property type="entry name" value="SWIM"/>
    <property type="match status" value="1"/>
</dbReference>
<keyword evidence="3 5" id="KW-0863">Zinc-finger</keyword>
<feature type="domain" description="SWIM-type" evidence="7">
    <location>
        <begin position="80"/>
        <end position="116"/>
    </location>
</feature>
<name>W1PPX1_AMBTC</name>
<evidence type="ECO:0000313" key="8">
    <source>
        <dbReference type="EMBL" id="ERN12087.1"/>
    </source>
</evidence>
<comment type="function">
    <text evidence="6">Putative transcription activator involved in regulating light control of development.</text>
</comment>
<dbReference type="GO" id="GO:0008270">
    <property type="term" value="F:zinc ion binding"/>
    <property type="evidence" value="ECO:0007669"/>
    <property type="project" value="UniProtKB-UniRule"/>
</dbReference>
<gene>
    <name evidence="8" type="ORF">AMTR_s00035p00231000</name>
</gene>
<protein>
    <recommendedName>
        <fullName evidence="6">Protein FAR1-RELATED SEQUENCE</fullName>
    </recommendedName>
</protein>
<dbReference type="Proteomes" id="UP000017836">
    <property type="component" value="Unassembled WGS sequence"/>
</dbReference>
<dbReference type="InterPro" id="IPR006564">
    <property type="entry name" value="Znf_PMZ"/>
</dbReference>
<keyword evidence="6" id="KW-0539">Nucleus</keyword>
<reference evidence="9" key="1">
    <citation type="journal article" date="2013" name="Science">
        <title>The Amborella genome and the evolution of flowering plants.</title>
        <authorList>
            <consortium name="Amborella Genome Project"/>
        </authorList>
    </citation>
    <scope>NUCLEOTIDE SEQUENCE [LARGE SCALE GENOMIC DNA]</scope>
</reference>
<organism evidence="8 9">
    <name type="scientific">Amborella trichopoda</name>
    <dbReference type="NCBI Taxonomy" id="13333"/>
    <lineage>
        <taxon>Eukaryota</taxon>
        <taxon>Viridiplantae</taxon>
        <taxon>Streptophyta</taxon>
        <taxon>Embryophyta</taxon>
        <taxon>Tracheophyta</taxon>
        <taxon>Spermatophyta</taxon>
        <taxon>Magnoliopsida</taxon>
        <taxon>Amborellales</taxon>
        <taxon>Amborellaceae</taxon>
        <taxon>Amborella</taxon>
    </lineage>
</organism>
<dbReference type="PROSITE" id="PS50966">
    <property type="entry name" value="ZF_SWIM"/>
    <property type="match status" value="1"/>
</dbReference>
<proteinExistence type="inferred from homology"/>
<evidence type="ECO:0000313" key="9">
    <source>
        <dbReference type="Proteomes" id="UP000017836"/>
    </source>
</evidence>
<dbReference type="HOGENOM" id="CLU_1083129_0_0_1"/>
<dbReference type="PANTHER" id="PTHR31669">
    <property type="entry name" value="PROTEIN FAR1-RELATED SEQUENCE 10-RELATED"/>
    <property type="match status" value="1"/>
</dbReference>
<evidence type="ECO:0000256" key="5">
    <source>
        <dbReference type="PROSITE-ProRule" id="PRU00325"/>
    </source>
</evidence>
<dbReference type="EMBL" id="KI392639">
    <property type="protein sequence ID" value="ERN12087.1"/>
    <property type="molecule type" value="Genomic_DNA"/>
</dbReference>
<dbReference type="InterPro" id="IPR007527">
    <property type="entry name" value="Znf_SWIM"/>
</dbReference>
<comment type="subcellular location">
    <subcellularLocation>
        <location evidence="6">Nucleus</location>
    </subcellularLocation>
</comment>
<accession>W1PPX1</accession>
<keyword evidence="9" id="KW-1185">Reference proteome</keyword>
<sequence>MTVVIEMRDVVGQRRLMQQKSNNVDVRTACPFEDHAALVLTPYAFSKIQEEIISSFQFLTSRNDDGTYEVTHSSKKEKGRKVSLTVKDNVMNCSCKGFEFTGIICRHSLHVLFKENFIQIPDRYLPKRWRRSTSLISNVSSSTSAAYVERVQTIQSLASTIGTKGARFDDCYKFIMEQFSRILEHVEEVECMRSPMVDETSNASLATEEDKNRLHCESIHVKNPIRSITKGQPPEKRLKPHIEVAKKPRYCKVPSCG</sequence>
<dbReference type="InterPro" id="IPR031052">
    <property type="entry name" value="FHY3/FAR1"/>
</dbReference>
<dbReference type="GO" id="GO:0006355">
    <property type="term" value="P:regulation of DNA-templated transcription"/>
    <property type="evidence" value="ECO:0007669"/>
    <property type="project" value="UniProtKB-UniRule"/>
</dbReference>
<keyword evidence="4 6" id="KW-0862">Zinc</keyword>
<dbReference type="SMART" id="SM00575">
    <property type="entry name" value="ZnF_PMZ"/>
    <property type="match status" value="1"/>
</dbReference>
<evidence type="ECO:0000256" key="3">
    <source>
        <dbReference type="ARBA" id="ARBA00022771"/>
    </source>
</evidence>